<feature type="chain" id="PRO_5047256105" description="beta-lactamase" evidence="4">
    <location>
        <begin position="20"/>
        <end position="313"/>
    </location>
</feature>
<dbReference type="InterPro" id="IPR000871">
    <property type="entry name" value="Beta-lactam_class-A"/>
</dbReference>
<keyword evidence="7" id="KW-1185">Reference proteome</keyword>
<protein>
    <recommendedName>
        <fullName evidence="3">beta-lactamase</fullName>
        <ecNumber evidence="3">3.5.2.6</ecNumber>
    </recommendedName>
</protein>
<name>A0ABT6FPU8_9FLAO</name>
<dbReference type="Pfam" id="PF13354">
    <property type="entry name" value="Beta-lactamase2"/>
    <property type="match status" value="1"/>
</dbReference>
<sequence>MKLKFTFFLFLIIVPMLHAQVKIPAYYQQEKSFTDALEKIITNAGLDGSYDAGEDGMEKISFAVIDLNGKQPVIGGVNMDNFIYPASVYKMYVAMEILKQVSNKDYSLYGTYVIKSPNDVDTAKEIFNDPRPLLKNGDTVTVKYLLDLMITRSDNSAANCLIDLANRKHINKTMHAYNWHGSEVTRKFLGRQFEDPGYDTIRGTETSALHAADFMYKINTDQLVNPWVSMQLKVLLGGQLDKSKLAAGLPDNAMYYHKTGWWSIYTNDVGIVDDGKIKYIIALFTPIQEEEVALKMKKVSDEVYKLISKRAAN</sequence>
<gene>
    <name evidence="6" type="ORF">OSR52_04615</name>
</gene>
<evidence type="ECO:0000256" key="3">
    <source>
        <dbReference type="ARBA" id="ARBA00012865"/>
    </source>
</evidence>
<evidence type="ECO:0000256" key="2">
    <source>
        <dbReference type="ARBA" id="ARBA00009009"/>
    </source>
</evidence>
<evidence type="ECO:0000256" key="4">
    <source>
        <dbReference type="SAM" id="SignalP"/>
    </source>
</evidence>
<reference evidence="6" key="1">
    <citation type="submission" date="2022-11" db="EMBL/GenBank/DDBJ databases">
        <title>High-quality draft genome sequence of Galbibacter sp. strain CMA-7.</title>
        <authorList>
            <person name="Wei L."/>
            <person name="Dong C."/>
            <person name="Shao Z."/>
        </authorList>
    </citation>
    <scope>NUCLEOTIDE SEQUENCE</scope>
    <source>
        <strain evidence="6">CMA-7</strain>
    </source>
</reference>
<comment type="catalytic activity">
    <reaction evidence="1">
        <text>a beta-lactam + H2O = a substituted beta-amino acid</text>
        <dbReference type="Rhea" id="RHEA:20401"/>
        <dbReference type="ChEBI" id="CHEBI:15377"/>
        <dbReference type="ChEBI" id="CHEBI:35627"/>
        <dbReference type="ChEBI" id="CHEBI:140347"/>
        <dbReference type="EC" id="3.5.2.6"/>
    </reaction>
</comment>
<keyword evidence="4" id="KW-0732">Signal</keyword>
<evidence type="ECO:0000313" key="6">
    <source>
        <dbReference type="EMBL" id="MDG3585141.1"/>
    </source>
</evidence>
<dbReference type="Gene3D" id="3.40.710.10">
    <property type="entry name" value="DD-peptidase/beta-lactamase superfamily"/>
    <property type="match status" value="1"/>
</dbReference>
<dbReference type="EC" id="3.5.2.6" evidence="3"/>
<dbReference type="Proteomes" id="UP001153642">
    <property type="component" value="Unassembled WGS sequence"/>
</dbReference>
<dbReference type="PANTHER" id="PTHR35333">
    <property type="entry name" value="BETA-LACTAMASE"/>
    <property type="match status" value="1"/>
</dbReference>
<dbReference type="SUPFAM" id="SSF56601">
    <property type="entry name" value="beta-lactamase/transpeptidase-like"/>
    <property type="match status" value="1"/>
</dbReference>
<feature type="signal peptide" evidence="4">
    <location>
        <begin position="1"/>
        <end position="19"/>
    </location>
</feature>
<dbReference type="RefSeq" id="WP_277899583.1">
    <property type="nucleotide sequence ID" value="NZ_JAPMUA010000002.1"/>
</dbReference>
<dbReference type="InterPro" id="IPR012338">
    <property type="entry name" value="Beta-lactam/transpept-like"/>
</dbReference>
<dbReference type="GO" id="GO:0016787">
    <property type="term" value="F:hydrolase activity"/>
    <property type="evidence" value="ECO:0007669"/>
    <property type="project" value="UniProtKB-KW"/>
</dbReference>
<comment type="similarity">
    <text evidence="2">Belongs to the class-A beta-lactamase family.</text>
</comment>
<evidence type="ECO:0000259" key="5">
    <source>
        <dbReference type="Pfam" id="PF13354"/>
    </source>
</evidence>
<evidence type="ECO:0000256" key="1">
    <source>
        <dbReference type="ARBA" id="ARBA00001526"/>
    </source>
</evidence>
<proteinExistence type="inferred from homology"/>
<dbReference type="InterPro" id="IPR045155">
    <property type="entry name" value="Beta-lactam_cat"/>
</dbReference>
<dbReference type="EMBL" id="JAPMUA010000002">
    <property type="protein sequence ID" value="MDG3585141.1"/>
    <property type="molecule type" value="Genomic_DNA"/>
</dbReference>
<comment type="caution">
    <text evidence="6">The sequence shown here is derived from an EMBL/GenBank/DDBJ whole genome shotgun (WGS) entry which is preliminary data.</text>
</comment>
<evidence type="ECO:0000313" key="7">
    <source>
        <dbReference type="Proteomes" id="UP001153642"/>
    </source>
</evidence>
<accession>A0ABT6FPU8</accession>
<organism evidence="6 7">
    <name type="scientific">Galbibacter pacificus</name>
    <dbReference type="NCBI Taxonomy" id="2996052"/>
    <lineage>
        <taxon>Bacteria</taxon>
        <taxon>Pseudomonadati</taxon>
        <taxon>Bacteroidota</taxon>
        <taxon>Flavobacteriia</taxon>
        <taxon>Flavobacteriales</taxon>
        <taxon>Flavobacteriaceae</taxon>
        <taxon>Galbibacter</taxon>
    </lineage>
</organism>
<dbReference type="PANTHER" id="PTHR35333:SF3">
    <property type="entry name" value="BETA-LACTAMASE-TYPE TRANSPEPTIDASE FOLD CONTAINING PROTEIN"/>
    <property type="match status" value="1"/>
</dbReference>
<feature type="domain" description="Beta-lactamase class A catalytic" evidence="5">
    <location>
        <begin position="62"/>
        <end position="285"/>
    </location>
</feature>
<keyword evidence="6" id="KW-0378">Hydrolase</keyword>